<dbReference type="PANTHER" id="PTHR33782">
    <property type="entry name" value="OS01G0121600 PROTEIN"/>
    <property type="match status" value="1"/>
</dbReference>
<reference evidence="2" key="2">
    <citation type="submission" date="2017-02" db="EMBL/GenBank/DDBJ databases">
        <title>Sunflower complete genome.</title>
        <authorList>
            <person name="Langlade N."/>
            <person name="Munos S."/>
        </authorList>
    </citation>
    <scope>NUCLEOTIDE SEQUENCE [LARGE SCALE GENOMIC DNA]</scope>
    <source>
        <tissue evidence="2">Leaves</tissue>
    </source>
</reference>
<name>A0A251T873_HELAN</name>
<evidence type="ECO:0000313" key="3">
    <source>
        <dbReference type="Proteomes" id="UP000215914"/>
    </source>
</evidence>
<dbReference type="EMBL" id="MNCJ02000326">
    <property type="protein sequence ID" value="KAF5780283.1"/>
    <property type="molecule type" value="Genomic_DNA"/>
</dbReference>
<evidence type="ECO:0000313" key="2">
    <source>
        <dbReference type="EMBL" id="OTG06983.1"/>
    </source>
</evidence>
<dbReference type="EMBL" id="CM007900">
    <property type="protein sequence ID" value="OTG06983.1"/>
    <property type="molecule type" value="Genomic_DNA"/>
</dbReference>
<keyword evidence="3" id="KW-1185">Reference proteome</keyword>
<gene>
    <name evidence="2" type="ORF">HannXRQ_Chr11g0325261</name>
    <name evidence="1" type="ORF">HanXRQr2_Chr11g0470181</name>
</gene>
<accession>A0A251T873</accession>
<dbReference type="Gramene" id="mRNA:HanXRQr2_Chr11g0470181">
    <property type="protein sequence ID" value="mRNA:HanXRQr2_Chr11g0470181"/>
    <property type="gene ID" value="HanXRQr2_Chr11g0470181"/>
</dbReference>
<dbReference type="AlphaFoldDB" id="A0A251T873"/>
<reference evidence="1" key="3">
    <citation type="submission" date="2020-06" db="EMBL/GenBank/DDBJ databases">
        <title>Helianthus annuus Genome sequencing and assembly Release 2.</title>
        <authorList>
            <person name="Gouzy J."/>
            <person name="Langlade N."/>
            <person name="Munos S."/>
        </authorList>
    </citation>
    <scope>NUCLEOTIDE SEQUENCE</scope>
    <source>
        <tissue evidence="1">Leaves</tissue>
    </source>
</reference>
<dbReference type="Proteomes" id="UP000215914">
    <property type="component" value="Chromosome 11"/>
</dbReference>
<dbReference type="PANTHER" id="PTHR33782:SF27">
    <property type="entry name" value="PROTEIN, PUTATIVE-RELATED"/>
    <property type="match status" value="1"/>
</dbReference>
<organism evidence="2 3">
    <name type="scientific">Helianthus annuus</name>
    <name type="common">Common sunflower</name>
    <dbReference type="NCBI Taxonomy" id="4232"/>
    <lineage>
        <taxon>Eukaryota</taxon>
        <taxon>Viridiplantae</taxon>
        <taxon>Streptophyta</taxon>
        <taxon>Embryophyta</taxon>
        <taxon>Tracheophyta</taxon>
        <taxon>Spermatophyta</taxon>
        <taxon>Magnoliopsida</taxon>
        <taxon>eudicotyledons</taxon>
        <taxon>Gunneridae</taxon>
        <taxon>Pentapetalae</taxon>
        <taxon>asterids</taxon>
        <taxon>campanulids</taxon>
        <taxon>Asterales</taxon>
        <taxon>Asteraceae</taxon>
        <taxon>Asteroideae</taxon>
        <taxon>Heliantheae alliance</taxon>
        <taxon>Heliantheae</taxon>
        <taxon>Helianthus</taxon>
    </lineage>
</organism>
<protein>
    <submittedName>
        <fullName evidence="2">Uncharacterized protein</fullName>
    </submittedName>
</protein>
<sequence length="169" mass="19825">MKAISLPNQIFSGTNNHRRSQTAVFGWAAKSYVVKARRGTNDGGNLVDENMIVLRMRIKELEIEERGGLGPQADKWMEWEKKYYGSYIRDVCEAMMMLQMCLMNTRPSLALGTLTLLMLSIVRSLGKKSEKHGESKLEFKHFGHRSRQLRQRFIHFRRPIHREEEEIWK</sequence>
<dbReference type="OMA" id="NARRRNN"/>
<evidence type="ECO:0000313" key="1">
    <source>
        <dbReference type="EMBL" id="KAF5780283.1"/>
    </source>
</evidence>
<proteinExistence type="predicted"/>
<dbReference type="FunCoup" id="A0A251T873">
    <property type="interactions" value="65"/>
</dbReference>
<reference evidence="1 3" key="1">
    <citation type="journal article" date="2017" name="Nature">
        <title>The sunflower genome provides insights into oil metabolism, flowering and Asterid evolution.</title>
        <authorList>
            <person name="Badouin H."/>
            <person name="Gouzy J."/>
            <person name="Grassa C.J."/>
            <person name="Murat F."/>
            <person name="Staton S.E."/>
            <person name="Cottret L."/>
            <person name="Lelandais-Briere C."/>
            <person name="Owens G.L."/>
            <person name="Carrere S."/>
            <person name="Mayjonade B."/>
            <person name="Legrand L."/>
            <person name="Gill N."/>
            <person name="Kane N.C."/>
            <person name="Bowers J.E."/>
            <person name="Hubner S."/>
            <person name="Bellec A."/>
            <person name="Berard A."/>
            <person name="Berges H."/>
            <person name="Blanchet N."/>
            <person name="Boniface M.C."/>
            <person name="Brunel D."/>
            <person name="Catrice O."/>
            <person name="Chaidir N."/>
            <person name="Claudel C."/>
            <person name="Donnadieu C."/>
            <person name="Faraut T."/>
            <person name="Fievet G."/>
            <person name="Helmstetter N."/>
            <person name="King M."/>
            <person name="Knapp S.J."/>
            <person name="Lai Z."/>
            <person name="Le Paslier M.C."/>
            <person name="Lippi Y."/>
            <person name="Lorenzon L."/>
            <person name="Mandel J.R."/>
            <person name="Marage G."/>
            <person name="Marchand G."/>
            <person name="Marquand E."/>
            <person name="Bret-Mestries E."/>
            <person name="Morien E."/>
            <person name="Nambeesan S."/>
            <person name="Nguyen T."/>
            <person name="Pegot-Espagnet P."/>
            <person name="Pouilly N."/>
            <person name="Raftis F."/>
            <person name="Sallet E."/>
            <person name="Schiex T."/>
            <person name="Thomas J."/>
            <person name="Vandecasteele C."/>
            <person name="Vares D."/>
            <person name="Vear F."/>
            <person name="Vautrin S."/>
            <person name="Crespi M."/>
            <person name="Mangin B."/>
            <person name="Burke J.M."/>
            <person name="Salse J."/>
            <person name="Munos S."/>
            <person name="Vincourt P."/>
            <person name="Rieseberg L.H."/>
            <person name="Langlade N.B."/>
        </authorList>
    </citation>
    <scope>NUCLEOTIDE SEQUENCE [LARGE SCALE GENOMIC DNA]</scope>
    <source>
        <strain evidence="3">cv. SF193</strain>
        <tissue evidence="1">Leaves</tissue>
    </source>
</reference>
<dbReference type="InParanoid" id="A0A251T873"/>